<evidence type="ECO:0000313" key="7">
    <source>
        <dbReference type="EMBL" id="MFC0594922.1"/>
    </source>
</evidence>
<dbReference type="EMBL" id="JBHLTW010000005">
    <property type="protein sequence ID" value="MFC0594922.1"/>
    <property type="molecule type" value="Genomic_DNA"/>
</dbReference>
<reference evidence="7 8" key="1">
    <citation type="submission" date="2024-09" db="EMBL/GenBank/DDBJ databases">
        <authorList>
            <person name="Sun Q."/>
            <person name="Mori K."/>
        </authorList>
    </citation>
    <scope>NUCLEOTIDE SEQUENCE [LARGE SCALE GENOMIC DNA]</scope>
    <source>
        <strain evidence="7 8">NCAIM B.02340</strain>
    </source>
</reference>
<feature type="chain" id="PRO_5047499199" evidence="5">
    <location>
        <begin position="20"/>
        <end position="69"/>
    </location>
</feature>
<proteinExistence type="predicted"/>
<evidence type="ECO:0000256" key="4">
    <source>
        <dbReference type="PROSITE-ProRule" id="PRU00433"/>
    </source>
</evidence>
<evidence type="ECO:0000259" key="6">
    <source>
        <dbReference type="PROSITE" id="PS51007"/>
    </source>
</evidence>
<dbReference type="SUPFAM" id="SSF46626">
    <property type="entry name" value="Cytochrome c"/>
    <property type="match status" value="1"/>
</dbReference>
<evidence type="ECO:0000256" key="1">
    <source>
        <dbReference type="ARBA" id="ARBA00022617"/>
    </source>
</evidence>
<comment type="caution">
    <text evidence="7">The sequence shown here is derived from an EMBL/GenBank/DDBJ whole genome shotgun (WGS) entry which is preliminary data.</text>
</comment>
<keyword evidence="3 4" id="KW-0408">Iron</keyword>
<protein>
    <submittedName>
        <fullName evidence="7">C-type cytochrome</fullName>
    </submittedName>
</protein>
<keyword evidence="8" id="KW-1185">Reference proteome</keyword>
<name>A0ABV6PYK1_9DEIN</name>
<evidence type="ECO:0000313" key="8">
    <source>
        <dbReference type="Proteomes" id="UP001589830"/>
    </source>
</evidence>
<keyword evidence="2 4" id="KW-0479">Metal-binding</keyword>
<dbReference type="InterPro" id="IPR009056">
    <property type="entry name" value="Cyt_c-like_dom"/>
</dbReference>
<keyword evidence="5" id="KW-0732">Signal</keyword>
<dbReference type="PROSITE" id="PS51007">
    <property type="entry name" value="CYTC"/>
    <property type="match status" value="1"/>
</dbReference>
<feature type="signal peptide" evidence="5">
    <location>
        <begin position="1"/>
        <end position="19"/>
    </location>
</feature>
<evidence type="ECO:0000256" key="3">
    <source>
        <dbReference type="ARBA" id="ARBA00023004"/>
    </source>
</evidence>
<keyword evidence="1 4" id="KW-0349">Heme</keyword>
<evidence type="ECO:0000256" key="5">
    <source>
        <dbReference type="SAM" id="SignalP"/>
    </source>
</evidence>
<feature type="domain" description="Cytochrome c" evidence="6">
    <location>
        <begin position="17"/>
        <end position="69"/>
    </location>
</feature>
<accession>A0ABV6PYK1</accession>
<dbReference type="Gene3D" id="1.10.760.10">
    <property type="entry name" value="Cytochrome c-like domain"/>
    <property type="match status" value="1"/>
</dbReference>
<gene>
    <name evidence="7" type="ORF">ACFFFP_01840</name>
</gene>
<sequence>MKRRLYPLALALLLGLALAQDGQALYGKNCASCHGLEAQGIPEAIPPLAGNPRALDEAYVLDLCGPRVS</sequence>
<dbReference type="RefSeq" id="WP_188847572.1">
    <property type="nucleotide sequence ID" value="NZ_BMPJ01000016.1"/>
</dbReference>
<dbReference type="Proteomes" id="UP001589830">
    <property type="component" value="Unassembled WGS sequence"/>
</dbReference>
<dbReference type="InterPro" id="IPR036909">
    <property type="entry name" value="Cyt_c-like_dom_sf"/>
</dbReference>
<dbReference type="Pfam" id="PF13442">
    <property type="entry name" value="Cytochrome_CBB3"/>
    <property type="match status" value="1"/>
</dbReference>
<evidence type="ECO:0000256" key="2">
    <source>
        <dbReference type="ARBA" id="ARBA00022723"/>
    </source>
</evidence>
<organism evidence="7 8">
    <name type="scientific">Thermus composti</name>
    <dbReference type="NCBI Taxonomy" id="532059"/>
    <lineage>
        <taxon>Bacteria</taxon>
        <taxon>Thermotogati</taxon>
        <taxon>Deinococcota</taxon>
        <taxon>Deinococci</taxon>
        <taxon>Thermales</taxon>
        <taxon>Thermaceae</taxon>
        <taxon>Thermus</taxon>
    </lineage>
</organism>